<dbReference type="PANTHER" id="PTHR33490:SF1">
    <property type="entry name" value="SLL1233 PROTEIN"/>
    <property type="match status" value="1"/>
</dbReference>
<name>A0A4R5QDI1_9PROT</name>
<dbReference type="InterPro" id="IPR018667">
    <property type="entry name" value="DUF2126"/>
</dbReference>
<dbReference type="EMBL" id="SMSJ01000033">
    <property type="protein sequence ID" value="TDH60689.1"/>
    <property type="molecule type" value="Genomic_DNA"/>
</dbReference>
<dbReference type="PANTHER" id="PTHR33490">
    <property type="entry name" value="BLR5614 PROTEIN-RELATED"/>
    <property type="match status" value="1"/>
</dbReference>
<proteinExistence type="predicted"/>
<protein>
    <submittedName>
        <fullName evidence="3">Transglutaminase family protein</fullName>
    </submittedName>
</protein>
<accession>A0A4R5QDI1</accession>
<dbReference type="InterPro" id="IPR013589">
    <property type="entry name" value="Bac_transglu_N"/>
</dbReference>
<feature type="compositionally biased region" description="Basic and acidic residues" evidence="1">
    <location>
        <begin position="1123"/>
        <end position="1134"/>
    </location>
</feature>
<dbReference type="InterPro" id="IPR038765">
    <property type="entry name" value="Papain-like_cys_pep_sf"/>
</dbReference>
<feature type="region of interest" description="Disordered" evidence="1">
    <location>
        <begin position="1103"/>
        <end position="1134"/>
    </location>
</feature>
<dbReference type="Pfam" id="PF08379">
    <property type="entry name" value="Bact_transglu_N"/>
    <property type="match status" value="1"/>
</dbReference>
<dbReference type="Proteomes" id="UP000295096">
    <property type="component" value="Unassembled WGS sequence"/>
</dbReference>
<evidence type="ECO:0000256" key="1">
    <source>
        <dbReference type="SAM" id="MobiDB-lite"/>
    </source>
</evidence>
<dbReference type="OrthoDB" id="9804023at2"/>
<dbReference type="Gene3D" id="3.10.620.30">
    <property type="match status" value="1"/>
</dbReference>
<gene>
    <name evidence="3" type="ORF">E2C06_20760</name>
</gene>
<sequence length="1134" mass="126305">MPLHVALNHATRYRYDRAITLGPQTIRLRPAPHARTPVVSYALKIEPKPHFLNWMQDPQGNHLARVVFPDRVTHFSVEVDLVADMATINPFDFFLEPEAETYPFAYDAVLDQELAPFRKLEAPGPLLQTFLAEIPRAETRTVDFLVDLNRRVQERTAYVVRLEPGVWTPEETLGNRRGSCRDSAWLLVQTLRHLGLAARFVSGYLIQLVADQKALVGPSGPTEDFTDLHAWAEVYLPGAGWVGLDATSGLMTGEGHIALAATPEPASAAAISGLAEKAETEFDFAMTVTRVRETPRVTKPYSDRQWQGILAGGQAVDAALRDGDVRLTMGGEPTFIATDDMDAPEWNTAALGPTKRRYAGRLLRRLVPLWSPGAALQYAMGKHYPGEQLPRWALYAHWRKDGEPVWQDPALLASDDDTDDATAEDADRFARILAERLQLDPALVNPAYEDIHYFLWREKRLPANVVVDDAKLKDPLERARLAKVFGQGLTAQVGSVLPIRRVIEDGARRWQSGRWFFRGDHMFLVPGDSPVGFRLPLESLPWMSEEDAARIFESEADPFAPAGPLPPRQAFERSRPGMRGAAAGGMTPDAWRLVPQQDPRAPGRGEGFAPGMGAEGFRPVPQDLPVVGRSDPGVVRTAMAVEARGGLLHVFFPPLQAAEDWLDLAAAVEATAAECGRKVVLEGYLPPRDERILNFSVTPDPGVIEVNIHPATSWPEMVTRTEQLYEEARQTGLSAEKFMLDGRHVGTGGGNHVVMGAASPKDSPFLRRPDLLKSMLGFWHNHPSLSYLFSGLFIGPTSQHPRVDEARQDSLAELEIAFSRITAGEETPPWMVDRLFRNILADMTGNTHRTEFCIDKMYAPESSSGRLGLVEYRALEMPPHPQMAAAQMLLMRSAIAAFWKTPYDRRLVRWGTRLHDEFMLPHYVAQDFGDVLRELADLGFPLAEDWFAPHLEFRFPLIGEVTLRGARLELRHALEPWHVLGEEPGGGGTVRYVDSSTERLQAKVAGWVDERYVLACNGYAVPLTRTETEGEYVAGIRFKAWDPPSALHPTIRAQTPLVFDVYDRWTGRSLGGLTHHVSHPGGRNYETLPVNANEAEARRRTRFQPFGHTPGPMPPPRPLLARESTRSLDLRRAG</sequence>
<organism evidence="3 4">
    <name type="scientific">Dankookia rubra</name>
    <dbReference type="NCBI Taxonomy" id="1442381"/>
    <lineage>
        <taxon>Bacteria</taxon>
        <taxon>Pseudomonadati</taxon>
        <taxon>Pseudomonadota</taxon>
        <taxon>Alphaproteobacteria</taxon>
        <taxon>Acetobacterales</taxon>
        <taxon>Roseomonadaceae</taxon>
        <taxon>Dankookia</taxon>
    </lineage>
</organism>
<comment type="caution">
    <text evidence="3">The sequence shown here is derived from an EMBL/GenBank/DDBJ whole genome shotgun (WGS) entry which is preliminary data.</text>
</comment>
<dbReference type="AlphaFoldDB" id="A0A4R5QDI1"/>
<evidence type="ECO:0000313" key="4">
    <source>
        <dbReference type="Proteomes" id="UP000295096"/>
    </source>
</evidence>
<dbReference type="SMART" id="SM00460">
    <property type="entry name" value="TGc"/>
    <property type="match status" value="1"/>
</dbReference>
<dbReference type="InterPro" id="IPR002931">
    <property type="entry name" value="Transglutaminase-like"/>
</dbReference>
<feature type="domain" description="Transglutaminase-like" evidence="2">
    <location>
        <begin position="172"/>
        <end position="248"/>
    </location>
</feature>
<dbReference type="Pfam" id="PF09899">
    <property type="entry name" value="DUF2126"/>
    <property type="match status" value="1"/>
</dbReference>
<keyword evidence="4" id="KW-1185">Reference proteome</keyword>
<dbReference type="SUPFAM" id="SSF54001">
    <property type="entry name" value="Cysteine proteinases"/>
    <property type="match status" value="1"/>
</dbReference>
<dbReference type="Pfam" id="PF01841">
    <property type="entry name" value="Transglut_core"/>
    <property type="match status" value="1"/>
</dbReference>
<dbReference type="RefSeq" id="WP_133290529.1">
    <property type="nucleotide sequence ID" value="NZ_SMSJ01000033.1"/>
</dbReference>
<reference evidence="3 4" key="1">
    <citation type="journal article" date="2016" name="J. Microbiol.">
        <title>Dankookia rubra gen. nov., sp. nov., an alphaproteobacterium isolated from sediment of a shallow stream.</title>
        <authorList>
            <person name="Kim W.H."/>
            <person name="Kim D.H."/>
            <person name="Kang K."/>
            <person name="Ahn T.Y."/>
        </authorList>
    </citation>
    <scope>NUCLEOTIDE SEQUENCE [LARGE SCALE GENOMIC DNA]</scope>
    <source>
        <strain evidence="3 4">JCM30602</strain>
    </source>
</reference>
<evidence type="ECO:0000313" key="3">
    <source>
        <dbReference type="EMBL" id="TDH60689.1"/>
    </source>
</evidence>
<evidence type="ECO:0000259" key="2">
    <source>
        <dbReference type="SMART" id="SM00460"/>
    </source>
</evidence>